<dbReference type="Pfam" id="PF07690">
    <property type="entry name" value="MFS_1"/>
    <property type="match status" value="1"/>
</dbReference>
<comment type="subcellular location">
    <subcellularLocation>
        <location evidence="1">Cell membrane</location>
        <topology evidence="1">Multi-pass membrane protein</topology>
    </subcellularLocation>
</comment>
<dbReference type="PANTHER" id="PTHR42718">
    <property type="entry name" value="MAJOR FACILITATOR SUPERFAMILY MULTIDRUG TRANSPORTER MFSC"/>
    <property type="match status" value="1"/>
</dbReference>
<organism evidence="7 8">
    <name type="scientific">Actinospica durhamensis</name>
    <dbReference type="NCBI Taxonomy" id="1508375"/>
    <lineage>
        <taxon>Bacteria</taxon>
        <taxon>Bacillati</taxon>
        <taxon>Actinomycetota</taxon>
        <taxon>Actinomycetes</taxon>
        <taxon>Catenulisporales</taxon>
        <taxon>Actinospicaceae</taxon>
        <taxon>Actinospica</taxon>
    </lineage>
</organism>
<sequence>MIFAVSMTFIDQTIVSIAVPQIQHELNLTSTGVQWAVNAYLLALAAFFAFGGRLADSVGHSRMVVLGVVVFAFASFMCGLTPKGSAAEAWIVGFRALQGFGGAIMFPAALAIVVQGFALSERGRALALFFGIAGGLTAIGPIFGGYLTEWTWRAIFWVNVPVAVIALILTRISKPVTATRPAPIDYRGLALIACGIGLSVFGFQQSQIWGWSNPAIWVCIAAGIGLLAVYVYVERTTASPLIQLSIFSVRPFAVQNAILFISMLVFIPVFFFSSEYAQIALGDSSSEAGVFLLYFFIGFVVASQLGGRMFDANGAKRPVVLGCVLAAIGFYLWAGDAPSLSFSSQQWDIVLAGAGMGFMLTPSNTDAVNRASRLSYGEATGITQTVRNYAASLGLAVLGTVLVTRLRTELTGSLTAQGMSAGQAAATASRLSQIQAGTSNSSIPQFFRVDFAQATQTVLYAMAGIMAAAAVVAFFGLRYGKQAEIVEPEEAPTTPYGRA</sequence>
<feature type="transmembrane region" description="Helical" evidence="5">
    <location>
        <begin position="318"/>
        <end position="334"/>
    </location>
</feature>
<evidence type="ECO:0000256" key="5">
    <source>
        <dbReference type="SAM" id="Phobius"/>
    </source>
</evidence>
<feature type="transmembrane region" description="Helical" evidence="5">
    <location>
        <begin position="154"/>
        <end position="172"/>
    </location>
</feature>
<evidence type="ECO:0000256" key="3">
    <source>
        <dbReference type="ARBA" id="ARBA00022989"/>
    </source>
</evidence>
<dbReference type="PANTHER" id="PTHR42718:SF49">
    <property type="entry name" value="EXPORT PROTEIN"/>
    <property type="match status" value="1"/>
</dbReference>
<keyword evidence="2 5" id="KW-0812">Transmembrane</keyword>
<feature type="transmembrane region" description="Helical" evidence="5">
    <location>
        <begin position="126"/>
        <end position="148"/>
    </location>
</feature>
<keyword evidence="4 5" id="KW-0472">Membrane</keyword>
<dbReference type="EMBL" id="JAGSOG010000188">
    <property type="protein sequence ID" value="MBR7837217.1"/>
    <property type="molecule type" value="Genomic_DNA"/>
</dbReference>
<dbReference type="Gene3D" id="1.20.1720.10">
    <property type="entry name" value="Multidrug resistance protein D"/>
    <property type="match status" value="1"/>
</dbReference>
<keyword evidence="8" id="KW-1185">Reference proteome</keyword>
<dbReference type="GO" id="GO:0022857">
    <property type="term" value="F:transmembrane transporter activity"/>
    <property type="evidence" value="ECO:0007669"/>
    <property type="project" value="InterPro"/>
</dbReference>
<feature type="transmembrane region" description="Helical" evidence="5">
    <location>
        <begin position="63"/>
        <end position="82"/>
    </location>
</feature>
<name>A0A941EVN0_9ACTN</name>
<evidence type="ECO:0000256" key="1">
    <source>
        <dbReference type="ARBA" id="ARBA00004651"/>
    </source>
</evidence>
<dbReference type="GO" id="GO:0005886">
    <property type="term" value="C:plasma membrane"/>
    <property type="evidence" value="ECO:0007669"/>
    <property type="project" value="UniProtKB-SubCell"/>
</dbReference>
<dbReference type="InterPro" id="IPR036259">
    <property type="entry name" value="MFS_trans_sf"/>
</dbReference>
<gene>
    <name evidence="7" type="ORF">KDL01_28325</name>
</gene>
<reference evidence="7" key="1">
    <citation type="submission" date="2021-04" db="EMBL/GenBank/DDBJ databases">
        <title>Genome based classification of Actinospica acidithermotolerans sp. nov., an actinobacterium isolated from an Indonesian hot spring.</title>
        <authorList>
            <person name="Kusuma A.B."/>
            <person name="Putra K.E."/>
            <person name="Nafisah S."/>
            <person name="Loh J."/>
            <person name="Nouioui I."/>
            <person name="Goodfellow M."/>
        </authorList>
    </citation>
    <scope>NUCLEOTIDE SEQUENCE</scope>
    <source>
        <strain evidence="7">CSCA 57</strain>
    </source>
</reference>
<dbReference type="InterPro" id="IPR011701">
    <property type="entry name" value="MFS"/>
</dbReference>
<feature type="transmembrane region" description="Helical" evidence="5">
    <location>
        <begin position="458"/>
        <end position="477"/>
    </location>
</feature>
<feature type="transmembrane region" description="Helical" evidence="5">
    <location>
        <begin position="184"/>
        <end position="203"/>
    </location>
</feature>
<comment type="caution">
    <text evidence="7">The sequence shown here is derived from an EMBL/GenBank/DDBJ whole genome shotgun (WGS) entry which is preliminary data.</text>
</comment>
<dbReference type="SUPFAM" id="SSF103473">
    <property type="entry name" value="MFS general substrate transporter"/>
    <property type="match status" value="1"/>
</dbReference>
<evidence type="ECO:0000259" key="6">
    <source>
        <dbReference type="PROSITE" id="PS50850"/>
    </source>
</evidence>
<protein>
    <submittedName>
        <fullName evidence="7">MFS transporter</fullName>
    </submittedName>
</protein>
<feature type="transmembrane region" description="Helical" evidence="5">
    <location>
        <begin position="33"/>
        <end position="51"/>
    </location>
</feature>
<feature type="transmembrane region" description="Helical" evidence="5">
    <location>
        <begin position="215"/>
        <end position="233"/>
    </location>
</feature>
<dbReference type="InterPro" id="IPR020846">
    <property type="entry name" value="MFS_dom"/>
</dbReference>
<feature type="transmembrane region" description="Helical" evidence="5">
    <location>
        <begin position="253"/>
        <end position="273"/>
    </location>
</feature>
<evidence type="ECO:0000313" key="7">
    <source>
        <dbReference type="EMBL" id="MBR7837217.1"/>
    </source>
</evidence>
<dbReference type="PROSITE" id="PS50850">
    <property type="entry name" value="MFS"/>
    <property type="match status" value="1"/>
</dbReference>
<evidence type="ECO:0000313" key="8">
    <source>
        <dbReference type="Proteomes" id="UP000675781"/>
    </source>
</evidence>
<evidence type="ECO:0000256" key="4">
    <source>
        <dbReference type="ARBA" id="ARBA00023136"/>
    </source>
</evidence>
<dbReference type="CDD" id="cd17321">
    <property type="entry name" value="MFS_MMR_MDR_like"/>
    <property type="match status" value="1"/>
</dbReference>
<keyword evidence="3 5" id="KW-1133">Transmembrane helix</keyword>
<dbReference type="AlphaFoldDB" id="A0A941EVN0"/>
<feature type="domain" description="Major facilitator superfamily (MFS) profile" evidence="6">
    <location>
        <begin position="1"/>
        <end position="481"/>
    </location>
</feature>
<dbReference type="Gene3D" id="1.20.1250.20">
    <property type="entry name" value="MFS general substrate transporter like domains"/>
    <property type="match status" value="1"/>
</dbReference>
<proteinExistence type="predicted"/>
<feature type="transmembrane region" description="Helical" evidence="5">
    <location>
        <begin position="94"/>
        <end position="114"/>
    </location>
</feature>
<feature type="transmembrane region" description="Helical" evidence="5">
    <location>
        <begin position="288"/>
        <end position="306"/>
    </location>
</feature>
<dbReference type="Proteomes" id="UP000675781">
    <property type="component" value="Unassembled WGS sequence"/>
</dbReference>
<accession>A0A941EVN0</accession>
<evidence type="ECO:0000256" key="2">
    <source>
        <dbReference type="ARBA" id="ARBA00022692"/>
    </source>
</evidence>